<dbReference type="SUPFAM" id="SSF103473">
    <property type="entry name" value="MFS general substrate transporter"/>
    <property type="match status" value="1"/>
</dbReference>
<feature type="transmembrane region" description="Helical" evidence="5">
    <location>
        <begin position="16"/>
        <end position="37"/>
    </location>
</feature>
<accession>A0A914CHK5</accession>
<evidence type="ECO:0000256" key="4">
    <source>
        <dbReference type="ARBA" id="ARBA00023136"/>
    </source>
</evidence>
<evidence type="ECO:0000313" key="8">
    <source>
        <dbReference type="WBParaSite" id="ACRNAN_scaffold1059.g8947.t1"/>
    </source>
</evidence>
<evidence type="ECO:0000256" key="3">
    <source>
        <dbReference type="ARBA" id="ARBA00022989"/>
    </source>
</evidence>
<dbReference type="InterPro" id="IPR020846">
    <property type="entry name" value="MFS_dom"/>
</dbReference>
<comment type="subcellular location">
    <subcellularLocation>
        <location evidence="1">Membrane</location>
        <topology evidence="1">Multi-pass membrane protein</topology>
    </subcellularLocation>
</comment>
<evidence type="ECO:0000256" key="5">
    <source>
        <dbReference type="SAM" id="Phobius"/>
    </source>
</evidence>
<evidence type="ECO:0000256" key="1">
    <source>
        <dbReference type="ARBA" id="ARBA00004141"/>
    </source>
</evidence>
<keyword evidence="2 5" id="KW-0812">Transmembrane</keyword>
<name>A0A914CHK5_9BILA</name>
<dbReference type="AlphaFoldDB" id="A0A914CHK5"/>
<sequence length="135" mass="15149">MWPYLNTIDPSTTATFFGFITASFSLGQAITSPLFGFWMNKIKSVKPPLTMSLVMMMTSNLIYASMELFPQANRRYIMLAARFFIGMAAGDVAVMRAYAATASIPKDRPRAVVIAGSSWVVHINNRKNIFVKFRH</sequence>
<dbReference type="InterPro" id="IPR051068">
    <property type="entry name" value="MFS_Domain-Containing_Protein"/>
</dbReference>
<dbReference type="GO" id="GO:0005765">
    <property type="term" value="C:lysosomal membrane"/>
    <property type="evidence" value="ECO:0007669"/>
    <property type="project" value="TreeGrafter"/>
</dbReference>
<dbReference type="Gene3D" id="1.20.1250.20">
    <property type="entry name" value="MFS general substrate transporter like domains"/>
    <property type="match status" value="1"/>
</dbReference>
<keyword evidence="4 5" id="KW-0472">Membrane</keyword>
<dbReference type="PANTHER" id="PTHR23510">
    <property type="entry name" value="INNER MEMBRANE TRANSPORT PROTEIN YAJR"/>
    <property type="match status" value="1"/>
</dbReference>
<feature type="domain" description="Major facilitator superfamily (MFS) profile" evidence="6">
    <location>
        <begin position="1"/>
        <end position="135"/>
    </location>
</feature>
<keyword evidence="3 5" id="KW-1133">Transmembrane helix</keyword>
<dbReference type="WBParaSite" id="ACRNAN_scaffold1059.g8947.t1">
    <property type="protein sequence ID" value="ACRNAN_scaffold1059.g8947.t1"/>
    <property type="gene ID" value="ACRNAN_scaffold1059.g8947"/>
</dbReference>
<dbReference type="InterPro" id="IPR036259">
    <property type="entry name" value="MFS_trans_sf"/>
</dbReference>
<dbReference type="Pfam" id="PF07690">
    <property type="entry name" value="MFS_1"/>
    <property type="match status" value="1"/>
</dbReference>
<organism evidence="7 8">
    <name type="scientific">Acrobeloides nanus</name>
    <dbReference type="NCBI Taxonomy" id="290746"/>
    <lineage>
        <taxon>Eukaryota</taxon>
        <taxon>Metazoa</taxon>
        <taxon>Ecdysozoa</taxon>
        <taxon>Nematoda</taxon>
        <taxon>Chromadorea</taxon>
        <taxon>Rhabditida</taxon>
        <taxon>Tylenchina</taxon>
        <taxon>Cephalobomorpha</taxon>
        <taxon>Cephaloboidea</taxon>
        <taxon>Cephalobidae</taxon>
        <taxon>Acrobeloides</taxon>
    </lineage>
</organism>
<evidence type="ECO:0000313" key="7">
    <source>
        <dbReference type="Proteomes" id="UP000887540"/>
    </source>
</evidence>
<dbReference type="Proteomes" id="UP000887540">
    <property type="component" value="Unplaced"/>
</dbReference>
<keyword evidence="7" id="KW-1185">Reference proteome</keyword>
<protein>
    <submittedName>
        <fullName evidence="8">Major facilitator superfamily (MFS) profile domain-containing protein</fullName>
    </submittedName>
</protein>
<dbReference type="PROSITE" id="PS50850">
    <property type="entry name" value="MFS"/>
    <property type="match status" value="1"/>
</dbReference>
<evidence type="ECO:0000256" key="2">
    <source>
        <dbReference type="ARBA" id="ARBA00022692"/>
    </source>
</evidence>
<dbReference type="GO" id="GO:0022857">
    <property type="term" value="F:transmembrane transporter activity"/>
    <property type="evidence" value="ECO:0007669"/>
    <property type="project" value="InterPro"/>
</dbReference>
<dbReference type="PANTHER" id="PTHR23510:SF22">
    <property type="entry name" value="MAJOR FACILITATOR SUPERFAMILY (MFS) PROFILE DOMAIN-CONTAINING PROTEIN"/>
    <property type="match status" value="1"/>
</dbReference>
<feature type="transmembrane region" description="Helical" evidence="5">
    <location>
        <begin position="76"/>
        <end position="99"/>
    </location>
</feature>
<proteinExistence type="predicted"/>
<dbReference type="InterPro" id="IPR011701">
    <property type="entry name" value="MFS"/>
</dbReference>
<evidence type="ECO:0000259" key="6">
    <source>
        <dbReference type="PROSITE" id="PS50850"/>
    </source>
</evidence>
<reference evidence="8" key="1">
    <citation type="submission" date="2022-11" db="UniProtKB">
        <authorList>
            <consortium name="WormBaseParasite"/>
        </authorList>
    </citation>
    <scope>IDENTIFICATION</scope>
</reference>
<feature type="transmembrane region" description="Helical" evidence="5">
    <location>
        <begin position="49"/>
        <end position="70"/>
    </location>
</feature>